<dbReference type="Gene3D" id="2.60.120.10">
    <property type="entry name" value="Jelly Rolls"/>
    <property type="match status" value="2"/>
</dbReference>
<comment type="pathway">
    <text evidence="2">Nucleotide-sugar biosynthesis; GDP-alpha-D-mannose biosynthesis; alpha-D-mannose 1-phosphate from D-fructose 6-phosphate: step 1/2.</text>
</comment>
<dbReference type="OrthoDB" id="6605218at2759"/>
<evidence type="ECO:0000256" key="3">
    <source>
        <dbReference type="ARBA" id="ARBA00010772"/>
    </source>
</evidence>
<dbReference type="NCBIfam" id="TIGR00218">
    <property type="entry name" value="manA"/>
    <property type="match status" value="1"/>
</dbReference>
<dbReference type="CDD" id="cd07011">
    <property type="entry name" value="cupin_PMI_type_I_N"/>
    <property type="match status" value="1"/>
</dbReference>
<organism evidence="14 15">
    <name type="scientific">Aphanomyces stellatus</name>
    <dbReference type="NCBI Taxonomy" id="120398"/>
    <lineage>
        <taxon>Eukaryota</taxon>
        <taxon>Sar</taxon>
        <taxon>Stramenopiles</taxon>
        <taxon>Oomycota</taxon>
        <taxon>Saprolegniomycetes</taxon>
        <taxon>Saprolegniales</taxon>
        <taxon>Verrucalvaceae</taxon>
        <taxon>Aphanomyces</taxon>
    </lineage>
</organism>
<feature type="binding site" evidence="9">
    <location>
        <position position="124"/>
    </location>
    <ligand>
        <name>Zn(2+)</name>
        <dbReference type="ChEBI" id="CHEBI:29105"/>
    </ligand>
</feature>
<keyword evidence="7" id="KW-0413">Isomerase</keyword>
<comment type="similarity">
    <text evidence="3">Belongs to the mannose-6-phosphate isomerase type 1 family.</text>
</comment>
<dbReference type="AlphaFoldDB" id="A0A485KZX7"/>
<dbReference type="InterPro" id="IPR001250">
    <property type="entry name" value="Man6P_Isoase-1"/>
</dbReference>
<feature type="active site" evidence="8">
    <location>
        <position position="272"/>
    </location>
</feature>
<evidence type="ECO:0000259" key="12">
    <source>
        <dbReference type="Pfam" id="PF20512"/>
    </source>
</evidence>
<protein>
    <recommendedName>
        <fullName evidence="4">mannose-6-phosphate isomerase</fullName>
        <ecNumber evidence="4">5.3.1.8</ecNumber>
    </recommendedName>
</protein>
<feature type="binding site" evidence="9">
    <location>
        <position position="97"/>
    </location>
    <ligand>
        <name>Zn(2+)</name>
        <dbReference type="ChEBI" id="CHEBI:29105"/>
    </ligand>
</feature>
<dbReference type="Proteomes" id="UP000332933">
    <property type="component" value="Unassembled WGS sequence"/>
</dbReference>
<dbReference type="GO" id="GO:0004476">
    <property type="term" value="F:mannose-6-phosphate isomerase activity"/>
    <property type="evidence" value="ECO:0007669"/>
    <property type="project" value="UniProtKB-EC"/>
</dbReference>
<dbReference type="InterPro" id="IPR014710">
    <property type="entry name" value="RmlC-like_jellyroll"/>
</dbReference>
<evidence type="ECO:0000256" key="1">
    <source>
        <dbReference type="ARBA" id="ARBA00000757"/>
    </source>
</evidence>
<dbReference type="InterPro" id="IPR016305">
    <property type="entry name" value="Mannose-6-P_Isomerase"/>
</dbReference>
<evidence type="ECO:0000313" key="14">
    <source>
        <dbReference type="EMBL" id="VFT90698.1"/>
    </source>
</evidence>
<keyword evidence="6 9" id="KW-0862">Zinc</keyword>
<evidence type="ECO:0000256" key="5">
    <source>
        <dbReference type="ARBA" id="ARBA00022723"/>
    </source>
</evidence>
<keyword evidence="5 9" id="KW-0479">Metal-binding</keyword>
<dbReference type="PROSITE" id="PS00965">
    <property type="entry name" value="PMI_I_1"/>
    <property type="match status" value="1"/>
</dbReference>
<comment type="cofactor">
    <cofactor evidence="9">
        <name>Zn(2+)</name>
        <dbReference type="ChEBI" id="CHEBI:29105"/>
    </cofactor>
    <text evidence="9">Binds 1 zinc ion per subunit.</text>
</comment>
<feature type="domain" description="Phosphomannose isomerase type I catalytic" evidence="11">
    <location>
        <begin position="1"/>
        <end position="140"/>
    </location>
</feature>
<sequence>MHRLECVVQQYAWGKKGTNSVVANLKAASDKTFRVENDQPYAELWMGTHPNGPSSLADTSQLLSEWIKENPSALGTSIGDIPYLFKVLSVNKALSIQAHPDKDAAKRLHRDFPHIYKDENHKPEMTIAVTRFEALCQFRPMDQIIDSIQHVDELRLLVDPAVAQALVDARDLPTLRAFFRAMIYCDPEKAKTAINTLRARLESQRESLTPLEALVLRLNEQYPSDIGVFCPYILNYVVLEPGDAVFLGANEPHAYLSGECIECMACSDNVVRAGLTPKFIDKATLCEMLTYNVGSPPVCRGNALDAYLTQYESPVPEFQVQRLGLPAKTTYNLVAAPGPSILLVFGGHGFSVVNGKESDVATGQVFFVPAGQAVTLTSRDELVIFRASPNEGAASDAKLRSSRSQSLEDLTQNRRSKR</sequence>
<dbReference type="PRINTS" id="PR00714">
    <property type="entry name" value="MAN6PISMRASE"/>
</dbReference>
<dbReference type="InterPro" id="IPR011051">
    <property type="entry name" value="RmlC_Cupin_sf"/>
</dbReference>
<dbReference type="GO" id="GO:0005975">
    <property type="term" value="P:carbohydrate metabolic process"/>
    <property type="evidence" value="ECO:0007669"/>
    <property type="project" value="InterPro"/>
</dbReference>
<keyword evidence="15" id="KW-1185">Reference proteome</keyword>
<dbReference type="PROSITE" id="PS00966">
    <property type="entry name" value="PMI_I_2"/>
    <property type="match status" value="1"/>
</dbReference>
<evidence type="ECO:0000313" key="13">
    <source>
        <dbReference type="EMBL" id="KAF0695308.1"/>
    </source>
</evidence>
<evidence type="ECO:0000256" key="6">
    <source>
        <dbReference type="ARBA" id="ARBA00022833"/>
    </source>
</evidence>
<feature type="binding site" evidence="9">
    <location>
        <position position="253"/>
    </location>
    <ligand>
        <name>Zn(2+)</name>
        <dbReference type="ChEBI" id="CHEBI:29105"/>
    </ligand>
</feature>
<proteinExistence type="inferred from homology"/>
<evidence type="ECO:0000256" key="7">
    <source>
        <dbReference type="ARBA" id="ARBA00023235"/>
    </source>
</evidence>
<evidence type="ECO:0000256" key="8">
    <source>
        <dbReference type="PIRSR" id="PIRSR001480-1"/>
    </source>
</evidence>
<evidence type="ECO:0000256" key="4">
    <source>
        <dbReference type="ARBA" id="ARBA00011956"/>
    </source>
</evidence>
<dbReference type="EC" id="5.3.1.8" evidence="4"/>
<dbReference type="GO" id="GO:0008270">
    <property type="term" value="F:zinc ion binding"/>
    <property type="evidence" value="ECO:0007669"/>
    <property type="project" value="InterPro"/>
</dbReference>
<dbReference type="EMBL" id="VJMH01005488">
    <property type="protein sequence ID" value="KAF0695308.1"/>
    <property type="molecule type" value="Genomic_DNA"/>
</dbReference>
<feature type="domain" description="Phosphomannose isomerase type I helical insertion" evidence="12">
    <location>
        <begin position="173"/>
        <end position="234"/>
    </location>
</feature>
<reference evidence="14 15" key="1">
    <citation type="submission" date="2019-03" db="EMBL/GenBank/DDBJ databases">
        <authorList>
            <person name="Gaulin E."/>
            <person name="Dumas B."/>
        </authorList>
    </citation>
    <scope>NUCLEOTIDE SEQUENCE [LARGE SCALE GENOMIC DNA]</scope>
    <source>
        <strain evidence="14">CBS 568.67</strain>
    </source>
</reference>
<dbReference type="PANTHER" id="PTHR10309">
    <property type="entry name" value="MANNOSE-6-PHOSPHATE ISOMERASE"/>
    <property type="match status" value="1"/>
</dbReference>
<dbReference type="Pfam" id="PF20511">
    <property type="entry name" value="PMI_typeI_cat"/>
    <property type="match status" value="1"/>
</dbReference>
<accession>A0A485KZX7</accession>
<dbReference type="GO" id="GO:0009298">
    <property type="term" value="P:GDP-mannose biosynthetic process"/>
    <property type="evidence" value="ECO:0007669"/>
    <property type="project" value="UniProtKB-UniPathway"/>
</dbReference>
<dbReference type="InterPro" id="IPR046458">
    <property type="entry name" value="PMI_typeI_hel"/>
</dbReference>
<evidence type="ECO:0000256" key="10">
    <source>
        <dbReference type="SAM" id="MobiDB-lite"/>
    </source>
</evidence>
<reference evidence="13" key="2">
    <citation type="submission" date="2019-06" db="EMBL/GenBank/DDBJ databases">
        <title>Genomics analysis of Aphanomyces spp. identifies a new class of oomycete effector associated with host adaptation.</title>
        <authorList>
            <person name="Gaulin E."/>
        </authorList>
    </citation>
    <scope>NUCLEOTIDE SEQUENCE</scope>
    <source>
        <strain evidence="13">CBS 578.67</strain>
    </source>
</reference>
<feature type="region of interest" description="Disordered" evidence="10">
    <location>
        <begin position="392"/>
        <end position="418"/>
    </location>
</feature>
<evidence type="ECO:0000256" key="2">
    <source>
        <dbReference type="ARBA" id="ARBA00004666"/>
    </source>
</evidence>
<dbReference type="InterPro" id="IPR018050">
    <property type="entry name" value="Pmannose_isomerase-type1_CS"/>
</dbReference>
<dbReference type="EMBL" id="CAADRA010005509">
    <property type="protein sequence ID" value="VFT90698.1"/>
    <property type="molecule type" value="Genomic_DNA"/>
</dbReference>
<dbReference type="PANTHER" id="PTHR10309:SF0">
    <property type="entry name" value="MANNOSE-6-PHOSPHATE ISOMERASE"/>
    <property type="match status" value="1"/>
</dbReference>
<dbReference type="SUPFAM" id="SSF51182">
    <property type="entry name" value="RmlC-like cupins"/>
    <property type="match status" value="1"/>
</dbReference>
<evidence type="ECO:0000256" key="9">
    <source>
        <dbReference type="PIRSR" id="PIRSR001480-2"/>
    </source>
</evidence>
<dbReference type="Gene3D" id="1.10.441.10">
    <property type="entry name" value="Phosphomannose Isomerase, domain 2"/>
    <property type="match status" value="1"/>
</dbReference>
<gene>
    <name evidence="14" type="primary">Aste57867_13867</name>
    <name evidence="13" type="ORF">As57867_013816</name>
    <name evidence="14" type="ORF">ASTE57867_13867</name>
</gene>
<evidence type="ECO:0000259" key="11">
    <source>
        <dbReference type="Pfam" id="PF20511"/>
    </source>
</evidence>
<dbReference type="Pfam" id="PF20512">
    <property type="entry name" value="PMI_typeI_hel"/>
    <property type="match status" value="1"/>
</dbReference>
<name>A0A485KZX7_9STRA</name>
<dbReference type="FunFam" id="2.60.120.10:FF:000044">
    <property type="entry name" value="Mannose-6-phosphate isomerase"/>
    <property type="match status" value="1"/>
</dbReference>
<dbReference type="GO" id="GO:0005829">
    <property type="term" value="C:cytosol"/>
    <property type="evidence" value="ECO:0007669"/>
    <property type="project" value="TreeGrafter"/>
</dbReference>
<feature type="binding site" evidence="9">
    <location>
        <position position="99"/>
    </location>
    <ligand>
        <name>Zn(2+)</name>
        <dbReference type="ChEBI" id="CHEBI:29105"/>
    </ligand>
</feature>
<comment type="catalytic activity">
    <reaction evidence="1">
        <text>D-mannose 6-phosphate = D-fructose 6-phosphate</text>
        <dbReference type="Rhea" id="RHEA:12356"/>
        <dbReference type="ChEBI" id="CHEBI:58735"/>
        <dbReference type="ChEBI" id="CHEBI:61527"/>
        <dbReference type="EC" id="5.3.1.8"/>
    </reaction>
</comment>
<dbReference type="InterPro" id="IPR046457">
    <property type="entry name" value="PMI_typeI_cat"/>
</dbReference>
<dbReference type="UniPathway" id="UPA00126">
    <property type="reaction ID" value="UER00423"/>
</dbReference>
<evidence type="ECO:0000313" key="15">
    <source>
        <dbReference type="Proteomes" id="UP000332933"/>
    </source>
</evidence>
<dbReference type="PIRSF" id="PIRSF001480">
    <property type="entry name" value="Mannose-6-phosphate_isomerase"/>
    <property type="match status" value="1"/>
</dbReference>